<dbReference type="GO" id="GO:0005524">
    <property type="term" value="F:ATP binding"/>
    <property type="evidence" value="ECO:0007669"/>
    <property type="project" value="UniProtKB-KW"/>
</dbReference>
<evidence type="ECO:0000256" key="8">
    <source>
        <dbReference type="ARBA" id="ARBA00022842"/>
    </source>
</evidence>
<evidence type="ECO:0000256" key="11">
    <source>
        <dbReference type="ARBA" id="ARBA00038960"/>
    </source>
</evidence>
<evidence type="ECO:0000256" key="9">
    <source>
        <dbReference type="ARBA" id="ARBA00022958"/>
    </source>
</evidence>
<comment type="cofactor">
    <cofactor evidence="2">
        <name>K(+)</name>
        <dbReference type="ChEBI" id="CHEBI:29103"/>
    </cofactor>
</comment>
<sequence>MEDKIDAAELEKRKAAARQAAEQTRATLIPLDQAFTEYEEMVQRRVKLEEELEKAIEEAHKMEDAAEQKPILERHGWQATATPAGATLVWQLTKQKLPKDCAPVLNSLPNALLLDDKALLALLSRRFTRTQPLITHVVYGEWDDARVGALRDRWADPSCTEPRWWIIKDAHASNGFSASLFDRTVRRLVKKDVAGGYCYVVQEYEERPMLCDGRKFEMRQYVLLRGDGSAYTYDGALMRLACVPYDAASRDVRVHITNKYVQTGWESTSQEGRTLDDIERLAHDWPPYAELLHAEIVPMMADLADAVAPMIASGLKAARGDPSERSRHFELFACDLVVAESGRVHLMECNINCAFGTFHPRTVQRLTTPLFEDLCSLCILPAAPAGPPPKAGRWLQVRAAGYGDHAAAPTDVAARELQEHQVYMTFKQSQKKKYERQFVVRDFLLSDVAREETPKEQGKCTKCGYFECKCAKLGTTT</sequence>
<dbReference type="PANTHER" id="PTHR46570">
    <property type="entry name" value="TUBULIN--TYROSINE LIGASE"/>
    <property type="match status" value="1"/>
</dbReference>
<dbReference type="EC" id="6.3.2.25" evidence="11"/>
<comment type="catalytic activity">
    <reaction evidence="13">
        <text>C-terminal L-alpha-aminoacyl-L-glutamyl-L-glutamyl-[tubulin] + L-tyrosine + ATP = C-terminal L-alpha-aminoacyl-L-glutamyl-L-glutamyl-L-tyrosyl-[tubulin] + ADP + phosphate + H(+)</text>
        <dbReference type="Rhea" id="RHEA:17605"/>
        <dbReference type="Rhea" id="RHEA-COMP:16434"/>
        <dbReference type="Rhea" id="RHEA-COMP:16435"/>
        <dbReference type="ChEBI" id="CHEBI:15378"/>
        <dbReference type="ChEBI" id="CHEBI:30616"/>
        <dbReference type="ChEBI" id="CHEBI:43474"/>
        <dbReference type="ChEBI" id="CHEBI:58315"/>
        <dbReference type="ChEBI" id="CHEBI:149554"/>
        <dbReference type="ChEBI" id="CHEBI:149555"/>
        <dbReference type="ChEBI" id="CHEBI:456216"/>
        <dbReference type="EC" id="6.3.2.25"/>
    </reaction>
</comment>
<dbReference type="AlphaFoldDB" id="A0A0M0JJT1"/>
<protein>
    <recommendedName>
        <fullName evidence="12">Tubulin--tyrosine ligase</fullName>
        <ecNumber evidence="11">6.3.2.25</ecNumber>
    </recommendedName>
</protein>
<accession>A0A0M0JJT1</accession>
<name>A0A0M0JJT1_9EUKA</name>
<dbReference type="Pfam" id="PF03133">
    <property type="entry name" value="TTL"/>
    <property type="match status" value="1"/>
</dbReference>
<evidence type="ECO:0000256" key="7">
    <source>
        <dbReference type="ARBA" id="ARBA00022840"/>
    </source>
</evidence>
<dbReference type="GO" id="GO:0005876">
    <property type="term" value="C:spindle microtubule"/>
    <property type="evidence" value="ECO:0007669"/>
    <property type="project" value="TreeGrafter"/>
</dbReference>
<keyword evidence="5 15" id="KW-0436">Ligase</keyword>
<feature type="coiled-coil region" evidence="14">
    <location>
        <begin position="7"/>
        <end position="69"/>
    </location>
</feature>
<comment type="subunit">
    <text evidence="4">Monomer.</text>
</comment>
<gene>
    <name evidence="15" type="ORF">Ctob_011804</name>
</gene>
<reference evidence="16" key="1">
    <citation type="journal article" date="2015" name="PLoS Genet.">
        <title>Genome Sequence and Transcriptome Analyses of Chrysochromulina tobin: Metabolic Tools for Enhanced Algal Fitness in the Prominent Order Prymnesiales (Haptophyceae).</title>
        <authorList>
            <person name="Hovde B.T."/>
            <person name="Deodato C.R."/>
            <person name="Hunsperger H.M."/>
            <person name="Ryken S.A."/>
            <person name="Yost W."/>
            <person name="Jha R.K."/>
            <person name="Patterson J."/>
            <person name="Monnat R.J. Jr."/>
            <person name="Barlow S.B."/>
            <person name="Starkenburg S.R."/>
            <person name="Cattolico R.A."/>
        </authorList>
    </citation>
    <scope>NUCLEOTIDE SEQUENCE</scope>
    <source>
        <strain evidence="16">CCMP291</strain>
    </source>
</reference>
<dbReference type="OrthoDB" id="202825at2759"/>
<proteinExistence type="inferred from homology"/>
<dbReference type="EMBL" id="JWZX01002832">
    <property type="protein sequence ID" value="KOO26582.1"/>
    <property type="molecule type" value="Genomic_DNA"/>
</dbReference>
<dbReference type="SUPFAM" id="SSF56059">
    <property type="entry name" value="Glutathione synthetase ATP-binding domain-like"/>
    <property type="match status" value="1"/>
</dbReference>
<dbReference type="PANTHER" id="PTHR46570:SF1">
    <property type="entry name" value="TUBULIN--TYROSINE LIGASE"/>
    <property type="match status" value="1"/>
</dbReference>
<evidence type="ECO:0000256" key="10">
    <source>
        <dbReference type="ARBA" id="ARBA00037791"/>
    </source>
</evidence>
<dbReference type="PROSITE" id="PS51221">
    <property type="entry name" value="TTL"/>
    <property type="match status" value="1"/>
</dbReference>
<keyword evidence="7" id="KW-0067">ATP-binding</keyword>
<comment type="cofactor">
    <cofactor evidence="1">
        <name>Mg(2+)</name>
        <dbReference type="ChEBI" id="CHEBI:18420"/>
    </cofactor>
</comment>
<evidence type="ECO:0000313" key="16">
    <source>
        <dbReference type="Proteomes" id="UP000037460"/>
    </source>
</evidence>
<keyword evidence="8" id="KW-0460">Magnesium</keyword>
<comment type="caution">
    <text evidence="15">The sequence shown here is derived from an EMBL/GenBank/DDBJ whole genome shotgun (WGS) entry which is preliminary data.</text>
</comment>
<dbReference type="Proteomes" id="UP000037460">
    <property type="component" value="Unassembled WGS sequence"/>
</dbReference>
<keyword evidence="16" id="KW-1185">Reference proteome</keyword>
<keyword evidence="14" id="KW-0175">Coiled coil</keyword>
<dbReference type="Gene3D" id="3.30.470.20">
    <property type="entry name" value="ATP-grasp fold, B domain"/>
    <property type="match status" value="1"/>
</dbReference>
<dbReference type="GO" id="GO:0000226">
    <property type="term" value="P:microtubule cytoskeleton organization"/>
    <property type="evidence" value="ECO:0007669"/>
    <property type="project" value="TreeGrafter"/>
</dbReference>
<keyword evidence="6" id="KW-0547">Nucleotide-binding</keyword>
<dbReference type="InterPro" id="IPR052492">
    <property type="entry name" value="Tubulin-tyrosine_ligase"/>
</dbReference>
<evidence type="ECO:0000256" key="14">
    <source>
        <dbReference type="SAM" id="Coils"/>
    </source>
</evidence>
<dbReference type="InterPro" id="IPR004344">
    <property type="entry name" value="TTL/TTLL_fam"/>
</dbReference>
<dbReference type="GO" id="GO:0004835">
    <property type="term" value="F:tubulin-tyrosine ligase activity"/>
    <property type="evidence" value="ECO:0007669"/>
    <property type="project" value="UniProtKB-EC"/>
</dbReference>
<evidence type="ECO:0000256" key="12">
    <source>
        <dbReference type="ARBA" id="ARBA00041021"/>
    </source>
</evidence>
<evidence type="ECO:0000256" key="3">
    <source>
        <dbReference type="ARBA" id="ARBA00006820"/>
    </source>
</evidence>
<evidence type="ECO:0000256" key="6">
    <source>
        <dbReference type="ARBA" id="ARBA00022741"/>
    </source>
</evidence>
<evidence type="ECO:0000256" key="5">
    <source>
        <dbReference type="ARBA" id="ARBA00022598"/>
    </source>
</evidence>
<comment type="similarity">
    <text evidence="3">Belongs to the tubulin--tyrosine ligase family.</text>
</comment>
<evidence type="ECO:0000256" key="13">
    <source>
        <dbReference type="ARBA" id="ARBA00047950"/>
    </source>
</evidence>
<evidence type="ECO:0000256" key="1">
    <source>
        <dbReference type="ARBA" id="ARBA00001946"/>
    </source>
</evidence>
<organism evidence="15 16">
    <name type="scientific">Chrysochromulina tobinii</name>
    <dbReference type="NCBI Taxonomy" id="1460289"/>
    <lineage>
        <taxon>Eukaryota</taxon>
        <taxon>Haptista</taxon>
        <taxon>Haptophyta</taxon>
        <taxon>Prymnesiophyceae</taxon>
        <taxon>Prymnesiales</taxon>
        <taxon>Chrysochromulinaceae</taxon>
        <taxon>Chrysochromulina</taxon>
    </lineage>
</organism>
<evidence type="ECO:0000256" key="4">
    <source>
        <dbReference type="ARBA" id="ARBA00011245"/>
    </source>
</evidence>
<evidence type="ECO:0000313" key="15">
    <source>
        <dbReference type="EMBL" id="KOO26582.1"/>
    </source>
</evidence>
<evidence type="ECO:0000256" key="2">
    <source>
        <dbReference type="ARBA" id="ARBA00001958"/>
    </source>
</evidence>
<keyword evidence="9" id="KW-0630">Potassium</keyword>
<comment type="function">
    <text evidence="10">Catalyzes the post-translational addition of a tyrosine to the C-terminal end of detyrosinated alpha-tubulin.</text>
</comment>